<evidence type="ECO:0000313" key="3">
    <source>
        <dbReference type="EnsemblMetazoa" id="ASIC015846-PA"/>
    </source>
</evidence>
<name>A0A084WC31_ANOSI</name>
<protein>
    <submittedName>
        <fullName evidence="2 3">Uncharacterized protein</fullName>
    </submittedName>
</protein>
<evidence type="ECO:0000313" key="4">
    <source>
        <dbReference type="Proteomes" id="UP000030765"/>
    </source>
</evidence>
<dbReference type="EnsemblMetazoa" id="ASIC015846-RA">
    <property type="protein sequence ID" value="ASIC015846-PA"/>
    <property type="gene ID" value="ASIC015846"/>
</dbReference>
<reference evidence="2 4" key="1">
    <citation type="journal article" date="2014" name="BMC Genomics">
        <title>Genome sequence of Anopheles sinensis provides insight into genetics basis of mosquito competence for malaria parasites.</title>
        <authorList>
            <person name="Zhou D."/>
            <person name="Zhang D."/>
            <person name="Ding G."/>
            <person name="Shi L."/>
            <person name="Hou Q."/>
            <person name="Ye Y."/>
            <person name="Xu Y."/>
            <person name="Zhou H."/>
            <person name="Xiong C."/>
            <person name="Li S."/>
            <person name="Yu J."/>
            <person name="Hong S."/>
            <person name="Yu X."/>
            <person name="Zou P."/>
            <person name="Chen C."/>
            <person name="Chang X."/>
            <person name="Wang W."/>
            <person name="Lv Y."/>
            <person name="Sun Y."/>
            <person name="Ma L."/>
            <person name="Shen B."/>
            <person name="Zhu C."/>
        </authorList>
    </citation>
    <scope>NUCLEOTIDE SEQUENCE [LARGE SCALE GENOMIC DNA]</scope>
</reference>
<dbReference type="EMBL" id="ATLV01022549">
    <property type="status" value="NOT_ANNOTATED_CDS"/>
    <property type="molecule type" value="Genomic_DNA"/>
</dbReference>
<reference evidence="3" key="2">
    <citation type="submission" date="2020-05" db="UniProtKB">
        <authorList>
            <consortium name="EnsemblMetazoa"/>
        </authorList>
    </citation>
    <scope>IDENTIFICATION</scope>
</reference>
<sequence length="117" mass="13262">MVRVGLYGYDLATVFLPISDADGCSERTKKAAPKNPSEDLHLSERAVRSWKRMNSVPENRSSVTERKFAVVMNAGGGKFAVHRRQCHRYRRVQSGERYSGHTGKRQLDDDLSGHWLS</sequence>
<dbReference type="VEuPathDB" id="VectorBase:ASIC015846"/>
<keyword evidence="4" id="KW-1185">Reference proteome</keyword>
<evidence type="ECO:0000256" key="1">
    <source>
        <dbReference type="SAM" id="MobiDB-lite"/>
    </source>
</evidence>
<gene>
    <name evidence="2" type="ORF">ZHAS_00015846</name>
</gene>
<feature type="region of interest" description="Disordered" evidence="1">
    <location>
        <begin position="91"/>
        <end position="117"/>
    </location>
</feature>
<organism evidence="2">
    <name type="scientific">Anopheles sinensis</name>
    <name type="common">Mosquito</name>
    <dbReference type="NCBI Taxonomy" id="74873"/>
    <lineage>
        <taxon>Eukaryota</taxon>
        <taxon>Metazoa</taxon>
        <taxon>Ecdysozoa</taxon>
        <taxon>Arthropoda</taxon>
        <taxon>Hexapoda</taxon>
        <taxon>Insecta</taxon>
        <taxon>Pterygota</taxon>
        <taxon>Neoptera</taxon>
        <taxon>Endopterygota</taxon>
        <taxon>Diptera</taxon>
        <taxon>Nematocera</taxon>
        <taxon>Culicoidea</taxon>
        <taxon>Culicidae</taxon>
        <taxon>Anophelinae</taxon>
        <taxon>Anopheles</taxon>
    </lineage>
</organism>
<dbReference type="AlphaFoldDB" id="A0A084WC31"/>
<accession>A0A084WC31</accession>
<proteinExistence type="predicted"/>
<feature type="compositionally biased region" description="Basic and acidic residues" evidence="1">
    <location>
        <begin position="105"/>
        <end position="117"/>
    </location>
</feature>
<dbReference type="EMBL" id="KE525333">
    <property type="protein sequence ID" value="KFB47775.1"/>
    <property type="molecule type" value="Genomic_DNA"/>
</dbReference>
<evidence type="ECO:0000313" key="2">
    <source>
        <dbReference type="EMBL" id="KFB47775.1"/>
    </source>
</evidence>
<dbReference type="Proteomes" id="UP000030765">
    <property type="component" value="Unassembled WGS sequence"/>
</dbReference>